<reference evidence="2 3" key="1">
    <citation type="journal article" date="2008" name="J. Microbiol.">
        <title>Molecular and phylogenetic characterization of Spodoptera litura granulovirus.</title>
        <authorList>
            <person name="Wang Y."/>
            <person name="Choi J.Y."/>
            <person name="Roh J.Y."/>
            <person name="Woo S.D."/>
            <person name="Jin B.R."/>
            <person name="Je Y.H."/>
        </authorList>
    </citation>
    <scope>NUCLEOTIDE SEQUENCE [LARGE SCALE GENOMIC DNA]</scope>
    <source>
        <strain evidence="2">SlGV-K1</strain>
    </source>
</reference>
<evidence type="ECO:0000313" key="2">
    <source>
        <dbReference type="EMBL" id="ABQ51999.1"/>
    </source>
</evidence>
<sequence>MIEDIDMIEFFFIETVEYITALDVNSNGQILEWDRGDEVTDLDVEQLVASSLAMSTNFEYFKWYCTRHDNLFNETSVIDRNGRMFGGFVFVVAGGLLLYNTLNFKRMNILHNVAFSVIFLLLIILGIWLTLSESLKYYFNLMKV</sequence>
<dbReference type="InterPro" id="IPR007663">
    <property type="entry name" value="Baculo_p74"/>
</dbReference>
<proteinExistence type="predicted"/>
<dbReference type="GO" id="GO:0019058">
    <property type="term" value="P:viral life cycle"/>
    <property type="evidence" value="ECO:0007669"/>
    <property type="project" value="InterPro"/>
</dbReference>
<dbReference type="GeneID" id="5184219"/>
<accession>A5IZQ8</accession>
<dbReference type="EMBL" id="DQ288858">
    <property type="protein sequence ID" value="ABQ51999.1"/>
    <property type="molecule type" value="Genomic_DNA"/>
</dbReference>
<dbReference type="Pfam" id="PF04583">
    <property type="entry name" value="Baculo_p74"/>
    <property type="match status" value="1"/>
</dbReference>
<gene>
    <name evidence="2" type="primary">p74</name>
    <name evidence="2" type="ORF">SlGVgp056</name>
</gene>
<dbReference type="OrthoDB" id="2848at10239"/>
<dbReference type="RefSeq" id="YP_001257007.1">
    <property type="nucleotide sequence ID" value="NC_009503.1"/>
</dbReference>
<evidence type="ECO:0000313" key="3">
    <source>
        <dbReference type="Proteomes" id="UP000202782"/>
    </source>
</evidence>
<feature type="transmembrane region" description="Helical" evidence="1">
    <location>
        <begin position="84"/>
        <end position="102"/>
    </location>
</feature>
<keyword evidence="1" id="KW-1133">Transmembrane helix</keyword>
<name>A5IZQ8_9BBAC</name>
<keyword evidence="3" id="KW-1185">Reference proteome</keyword>
<feature type="transmembrane region" description="Helical" evidence="1">
    <location>
        <begin position="109"/>
        <end position="131"/>
    </location>
</feature>
<evidence type="ECO:0000256" key="1">
    <source>
        <dbReference type="SAM" id="Phobius"/>
    </source>
</evidence>
<keyword evidence="1" id="KW-0472">Membrane</keyword>
<dbReference type="Proteomes" id="UP000202782">
    <property type="component" value="Segment"/>
</dbReference>
<keyword evidence="1" id="KW-0812">Transmembrane</keyword>
<organism evidence="2 3">
    <name type="scientific">Spodoptera litura granulovirus</name>
    <dbReference type="NCBI Taxonomy" id="359919"/>
    <lineage>
        <taxon>Viruses</taxon>
        <taxon>Viruses incertae sedis</taxon>
        <taxon>Naldaviricetes</taxon>
        <taxon>Lefavirales</taxon>
        <taxon>Baculoviridae</taxon>
        <taxon>Betabaculovirus</taxon>
        <taxon>Betabaculovirus spliturae</taxon>
    </lineage>
</organism>
<dbReference type="KEGG" id="vg:5184219"/>
<protein>
    <submittedName>
        <fullName evidence="2">P74</fullName>
    </submittedName>
</protein>